<evidence type="ECO:0000313" key="3">
    <source>
        <dbReference type="Proteomes" id="UP000250200"/>
    </source>
</evidence>
<dbReference type="RefSeq" id="WP_000694573.1">
    <property type="nucleotide sequence ID" value="NZ_CABFMI010000015.1"/>
</dbReference>
<evidence type="ECO:0000313" key="4">
    <source>
        <dbReference type="Proteomes" id="UP000256718"/>
    </source>
</evidence>
<dbReference type="EMBL" id="UAVB01000001">
    <property type="protein sequence ID" value="SQA18163.1"/>
    <property type="molecule type" value="Genomic_DNA"/>
</dbReference>
<accession>A0A0H1UH96</accession>
<comment type="caution">
    <text evidence="1">The sequence shown here is derived from an EMBL/GenBank/DDBJ whole genome shotgun (WGS) entry which is preliminary data.</text>
</comment>
<evidence type="ECO:0000313" key="2">
    <source>
        <dbReference type="EMBL" id="SQA18163.1"/>
    </source>
</evidence>
<dbReference type="Proteomes" id="UP000256718">
    <property type="component" value="Unassembled WGS sequence"/>
</dbReference>
<reference evidence="2 3" key="2">
    <citation type="submission" date="2018-06" db="EMBL/GenBank/DDBJ databases">
        <authorList>
            <consortium name="Pathogen Informatics"/>
            <person name="Doyle S."/>
        </authorList>
    </citation>
    <scope>NUCLEOTIDE SEQUENCE [LARGE SCALE GENOMIC DNA]</scope>
    <source>
        <strain evidence="2 3">NCTC8181</strain>
    </source>
</reference>
<reference evidence="1 4" key="1">
    <citation type="journal article" date="2018" name="Emerg. Microbes Infect.">
        <title>Phenotypic and molecular analysis of nontypeable Group B streptococci: identification of cps2a and hybrid cps2a/cps5 Group B streptococcal capsule gene clusters.</title>
        <authorList>
            <person name="Alhhazmi A."/>
            <person name="Tyrrell G.J."/>
        </authorList>
    </citation>
    <scope>NUCLEOTIDE SEQUENCE [LARGE SCALE GENOMIC DNA]</scope>
    <source>
        <strain evidence="1 4">PLGBS17</strain>
    </source>
</reference>
<gene>
    <name evidence="1" type="ORF">C4618_00985</name>
    <name evidence="2" type="ORF">NCTC8181_01207</name>
</gene>
<name>A0A0H1UH96_STRAG</name>
<evidence type="ECO:0000313" key="1">
    <source>
        <dbReference type="EMBL" id="RDY91327.1"/>
    </source>
</evidence>
<dbReference type="AlphaFoldDB" id="A0A0H1UH96"/>
<dbReference type="Proteomes" id="UP000250200">
    <property type="component" value="Unassembled WGS sequence"/>
</dbReference>
<protein>
    <submittedName>
        <fullName evidence="1">DUF2758 domain-containing protein</fullName>
    </submittedName>
</protein>
<organism evidence="1 4">
    <name type="scientific">Streptococcus agalactiae</name>
    <dbReference type="NCBI Taxonomy" id="1311"/>
    <lineage>
        <taxon>Bacteria</taxon>
        <taxon>Bacillati</taxon>
        <taxon>Bacillota</taxon>
        <taxon>Bacilli</taxon>
        <taxon>Lactobacillales</taxon>
        <taxon>Streptococcaceae</taxon>
        <taxon>Streptococcus</taxon>
    </lineage>
</organism>
<dbReference type="EMBL" id="QHGZ01000027">
    <property type="protein sequence ID" value="RDY91327.1"/>
    <property type="molecule type" value="Genomic_DNA"/>
</dbReference>
<sequence length="57" mass="6822">MKIKLFYQKHKESLDDFEYRINQFTLSVSVIDIKFSEATYGNYEDMSTTTSLLVLYR</sequence>
<proteinExistence type="predicted"/>